<evidence type="ECO:0000313" key="6">
    <source>
        <dbReference type="Proteomes" id="UP000266841"/>
    </source>
</evidence>
<proteinExistence type="predicted"/>
<feature type="region of interest" description="Disordered" evidence="3">
    <location>
        <begin position="1"/>
        <end position="20"/>
    </location>
</feature>
<evidence type="ECO:0000313" key="5">
    <source>
        <dbReference type="EMBL" id="EJK58700.1"/>
    </source>
</evidence>
<dbReference type="InterPro" id="IPR001841">
    <property type="entry name" value="Znf_RING"/>
</dbReference>
<dbReference type="Proteomes" id="UP000266841">
    <property type="component" value="Unassembled WGS sequence"/>
</dbReference>
<protein>
    <recommendedName>
        <fullName evidence="4">RING-type domain-containing protein</fullName>
    </recommendedName>
</protein>
<dbReference type="OrthoDB" id="272077at2759"/>
<keyword evidence="2" id="KW-0862">Zinc</keyword>
<dbReference type="InterPro" id="IPR011990">
    <property type="entry name" value="TPR-like_helical_dom_sf"/>
</dbReference>
<dbReference type="Pfam" id="PF08238">
    <property type="entry name" value="Sel1"/>
    <property type="match status" value="3"/>
</dbReference>
<sequence>MVALKHDGNARAGDTVDSVGESTLSVGSSVKIHGLQSQRGKSFNGKSGTITTELDGETGRHSVRLKGGRVLAVKPANLTLTAAQPAADVKIHCGACERALPTDSYSREQGRLRQSMRRCKDCVASGNQLVLMMKGRARSEEDECPICNLPLPMDENELSLKVCCMKRVCNGCILAARKRGMRDCPFCRTAVPDEASKALAMVQKRVDAGDPVAIYALGDACHWGVHGVARNVTRAVELYERAAELGFKRAHYSLGCLYEEGIDVQKDTVKAIRHFEAAAMCGHVSARFNLGCGERNAKNLSAALQHWIIAAKLGDQHSLSEVKEMFKYGLATKGDYAESLCGYRSAIEEMSSPDRDEANALGHEAIREM</sequence>
<feature type="region of interest" description="Disordered" evidence="3">
    <location>
        <begin position="37"/>
        <end position="56"/>
    </location>
</feature>
<keyword evidence="6" id="KW-1185">Reference proteome</keyword>
<dbReference type="EMBL" id="AGNL01024458">
    <property type="protein sequence ID" value="EJK58700.1"/>
    <property type="molecule type" value="Genomic_DNA"/>
</dbReference>
<dbReference type="InterPro" id="IPR051726">
    <property type="entry name" value="Chitin_Synth_Reg"/>
</dbReference>
<evidence type="ECO:0000256" key="1">
    <source>
        <dbReference type="ARBA" id="ARBA00022737"/>
    </source>
</evidence>
<dbReference type="GO" id="GO:0008270">
    <property type="term" value="F:zinc ion binding"/>
    <property type="evidence" value="ECO:0007669"/>
    <property type="project" value="UniProtKB-KW"/>
</dbReference>
<gene>
    <name evidence="5" type="ORF">THAOC_21153</name>
</gene>
<dbReference type="SUPFAM" id="SSF57850">
    <property type="entry name" value="RING/U-box"/>
    <property type="match status" value="1"/>
</dbReference>
<dbReference type="PANTHER" id="PTHR46430:SF2">
    <property type="entry name" value="CHITIN SYNTHASE REGULATORY FACTOR 4"/>
    <property type="match status" value="1"/>
</dbReference>
<evidence type="ECO:0000256" key="2">
    <source>
        <dbReference type="PROSITE-ProRule" id="PRU00175"/>
    </source>
</evidence>
<feature type="compositionally biased region" description="Polar residues" evidence="3">
    <location>
        <begin position="37"/>
        <end position="52"/>
    </location>
</feature>
<organism evidence="5 6">
    <name type="scientific">Thalassiosira oceanica</name>
    <name type="common">Marine diatom</name>
    <dbReference type="NCBI Taxonomy" id="159749"/>
    <lineage>
        <taxon>Eukaryota</taxon>
        <taxon>Sar</taxon>
        <taxon>Stramenopiles</taxon>
        <taxon>Ochrophyta</taxon>
        <taxon>Bacillariophyta</taxon>
        <taxon>Coscinodiscophyceae</taxon>
        <taxon>Thalassiosirophycidae</taxon>
        <taxon>Thalassiosirales</taxon>
        <taxon>Thalassiosiraceae</taxon>
        <taxon>Thalassiosira</taxon>
    </lineage>
</organism>
<dbReference type="Gene3D" id="1.25.40.10">
    <property type="entry name" value="Tetratricopeptide repeat domain"/>
    <property type="match status" value="1"/>
</dbReference>
<evidence type="ECO:0000259" key="4">
    <source>
        <dbReference type="PROSITE" id="PS50089"/>
    </source>
</evidence>
<dbReference type="SUPFAM" id="SSF81901">
    <property type="entry name" value="HCP-like"/>
    <property type="match status" value="1"/>
</dbReference>
<evidence type="ECO:0000256" key="3">
    <source>
        <dbReference type="SAM" id="MobiDB-lite"/>
    </source>
</evidence>
<dbReference type="PANTHER" id="PTHR46430">
    <property type="entry name" value="PROTEIN SKT5-RELATED"/>
    <property type="match status" value="1"/>
</dbReference>
<dbReference type="eggNOG" id="KOG1550">
    <property type="taxonomic scope" value="Eukaryota"/>
</dbReference>
<dbReference type="InterPro" id="IPR006597">
    <property type="entry name" value="Sel1-like"/>
</dbReference>
<comment type="caution">
    <text evidence="5">The sequence shown here is derived from an EMBL/GenBank/DDBJ whole genome shotgun (WGS) entry which is preliminary data.</text>
</comment>
<dbReference type="PROSITE" id="PS50089">
    <property type="entry name" value="ZF_RING_2"/>
    <property type="match status" value="1"/>
</dbReference>
<name>K0S0A5_THAOC</name>
<reference evidence="5 6" key="1">
    <citation type="journal article" date="2012" name="Genome Biol.">
        <title>Genome and low-iron response of an oceanic diatom adapted to chronic iron limitation.</title>
        <authorList>
            <person name="Lommer M."/>
            <person name="Specht M."/>
            <person name="Roy A.S."/>
            <person name="Kraemer L."/>
            <person name="Andreson R."/>
            <person name="Gutowska M.A."/>
            <person name="Wolf J."/>
            <person name="Bergner S.V."/>
            <person name="Schilhabel M.B."/>
            <person name="Klostermeier U.C."/>
            <person name="Beiko R.G."/>
            <person name="Rosenstiel P."/>
            <person name="Hippler M."/>
            <person name="Laroche J."/>
        </authorList>
    </citation>
    <scope>NUCLEOTIDE SEQUENCE [LARGE SCALE GENOMIC DNA]</scope>
    <source>
        <strain evidence="5 6">CCMP1005</strain>
    </source>
</reference>
<accession>K0S0A5</accession>
<dbReference type="AlphaFoldDB" id="K0S0A5"/>
<keyword evidence="1" id="KW-0677">Repeat</keyword>
<feature type="domain" description="RING-type" evidence="4">
    <location>
        <begin position="144"/>
        <end position="188"/>
    </location>
</feature>
<dbReference type="SMART" id="SM00671">
    <property type="entry name" value="SEL1"/>
    <property type="match status" value="3"/>
</dbReference>
<keyword evidence="2" id="KW-0479">Metal-binding</keyword>
<keyword evidence="2" id="KW-0863">Zinc-finger</keyword>